<dbReference type="InterPro" id="IPR001584">
    <property type="entry name" value="Integrase_cat-core"/>
</dbReference>
<organism evidence="3">
    <name type="scientific">Culicoides sonorensis</name>
    <name type="common">Biting midge</name>
    <dbReference type="NCBI Taxonomy" id="179676"/>
    <lineage>
        <taxon>Eukaryota</taxon>
        <taxon>Metazoa</taxon>
        <taxon>Ecdysozoa</taxon>
        <taxon>Arthropoda</taxon>
        <taxon>Hexapoda</taxon>
        <taxon>Insecta</taxon>
        <taxon>Pterygota</taxon>
        <taxon>Neoptera</taxon>
        <taxon>Endopterygota</taxon>
        <taxon>Diptera</taxon>
        <taxon>Nematocera</taxon>
        <taxon>Chironomoidea</taxon>
        <taxon>Ceratopogonidae</taxon>
        <taxon>Ceratopogoninae</taxon>
        <taxon>Culicoides</taxon>
        <taxon>Monoculicoides</taxon>
    </lineage>
</organism>
<dbReference type="InterPro" id="IPR012337">
    <property type="entry name" value="RNaseH-like_sf"/>
</dbReference>
<dbReference type="GO" id="GO:0015074">
    <property type="term" value="P:DNA integration"/>
    <property type="evidence" value="ECO:0007669"/>
    <property type="project" value="InterPro"/>
</dbReference>
<dbReference type="EMBL" id="UFQT01001404">
    <property type="protein sequence ID" value="SSX30403.1"/>
    <property type="molecule type" value="Genomic_DNA"/>
</dbReference>
<evidence type="ECO:0000313" key="2">
    <source>
        <dbReference type="EMBL" id="SSX10721.1"/>
    </source>
</evidence>
<dbReference type="Gene3D" id="3.30.420.10">
    <property type="entry name" value="Ribonuclease H-like superfamily/Ribonuclease H"/>
    <property type="match status" value="1"/>
</dbReference>
<proteinExistence type="predicted"/>
<dbReference type="EMBL" id="UFQS01001404">
    <property type="protein sequence ID" value="SSX10721.1"/>
    <property type="molecule type" value="Genomic_DNA"/>
</dbReference>
<evidence type="ECO:0000259" key="1">
    <source>
        <dbReference type="PROSITE" id="PS50994"/>
    </source>
</evidence>
<feature type="domain" description="Integrase catalytic" evidence="1">
    <location>
        <begin position="567"/>
        <end position="753"/>
    </location>
</feature>
<dbReference type="VEuPathDB" id="VectorBase:CSON002426"/>
<dbReference type="PANTHER" id="PTHR47331:SF2">
    <property type="match status" value="1"/>
</dbReference>
<dbReference type="InterPro" id="IPR040676">
    <property type="entry name" value="DUF5641"/>
</dbReference>
<dbReference type="AlphaFoldDB" id="A0A336MNL5"/>
<dbReference type="GO" id="GO:0003676">
    <property type="term" value="F:nucleic acid binding"/>
    <property type="evidence" value="ECO:0007669"/>
    <property type="project" value="InterPro"/>
</dbReference>
<dbReference type="SUPFAM" id="SSF53098">
    <property type="entry name" value="Ribonuclease H-like"/>
    <property type="match status" value="1"/>
</dbReference>
<reference evidence="2" key="1">
    <citation type="submission" date="2018-04" db="EMBL/GenBank/DDBJ databases">
        <authorList>
            <person name="Go L.Y."/>
            <person name="Mitchell J.A."/>
        </authorList>
    </citation>
    <scope>NUCLEOTIDE SEQUENCE</scope>
    <source>
        <tissue evidence="2">Whole organism</tissue>
    </source>
</reference>
<dbReference type="PANTHER" id="PTHR47331">
    <property type="entry name" value="PHD-TYPE DOMAIN-CONTAINING PROTEIN"/>
    <property type="match status" value="1"/>
</dbReference>
<protein>
    <submittedName>
        <fullName evidence="3">CSON002426 protein</fullName>
    </submittedName>
</protein>
<accession>A0A336MNL5</accession>
<dbReference type="PROSITE" id="PS50994">
    <property type="entry name" value="INTEGRASE"/>
    <property type="match status" value="1"/>
</dbReference>
<gene>
    <name evidence="3" type="primary">CSON002426</name>
</gene>
<sequence length="891" mass="102151">MFDEIRQHDHIIENDLPSIVKYGLAVQNICAMIKSSRLEGYASNPLILEEIVEKLPKSLQFAWAQAVGDKEISGLNEFDSWLSGLTRNLCKNLGTIDISSADKKQRITIKRRNNTKEDVHVVQDKNFNSDFTCFACSGSCKNLSSCDTFKLLNDDCKWQVIKRHGICRQCLKQHKMKHPFICENGIKCDVANCNGTHHPLMHRDRRPSPKSESSYEHVNYHIHVKNTTVFRYIPVRLMNQSRSVDVIAFLDCGSTGTFLEHATAKELGLKGPKSSLHLKFSGNSHHTENDSMSVSCNISGVHKDAKTYTMNDIHTIKNLNLREQQLQYEQLEKRFDHLKNLPITSYNRAKPAILIGLRHWKLALEREIRVDDENDSPIASKCMFGWSIYAGGMAYVHLAIRTMKNSRLHNQLHNKEIDSDLLKKAEHTIIRICQSEGFPIEIAHLKTGKLVPRDSKIYKSSPYLDNDGIIRSKGRIDAAQCVGNDTKRPILLPPHHYVTQLLLEKYHNEYKHLHHETVINEFRQKYMVKSARRLLKHIRNHCPTCAYLNAKPEPPEMAPLPHARLAAYMRPFTYVGIDCMGPLTVTIGRRSEKRWICLYTCLTIRAIHLEVLYKMDASSFIMSYRNFTQRRGAPSEVYLDNGSNFVGGERLMREELAKVDMKEVAAHFTSPETKWKFNPPDSPHMGGSWERLVKSVKTAFYATKPERNLTDPLLYSYMVEVENIVNSRPLTYMPLDEENEEALTPNHFLKGDSSGQKPLCRFTDDVKYVKDSWRLSQLYTQRYWERWVKEYLPELTCRTKWHCSAEPLKVNDIVMIIDPNSIRNCWPKARIIAVRTGQDGQVRSASVKLANGSILERPVVKLAKLKINGEPNLGDPNSLTVGEDVNKSIST</sequence>
<dbReference type="InterPro" id="IPR036397">
    <property type="entry name" value="RNaseH_sf"/>
</dbReference>
<reference evidence="3" key="2">
    <citation type="submission" date="2018-07" db="EMBL/GenBank/DDBJ databases">
        <authorList>
            <person name="Quirk P.G."/>
            <person name="Krulwich T.A."/>
        </authorList>
    </citation>
    <scope>NUCLEOTIDE SEQUENCE</scope>
</reference>
<name>A0A336MNL5_CULSO</name>
<evidence type="ECO:0000313" key="3">
    <source>
        <dbReference type="EMBL" id="SSX30403.1"/>
    </source>
</evidence>
<dbReference type="Pfam" id="PF18701">
    <property type="entry name" value="DUF5641"/>
    <property type="match status" value="1"/>
</dbReference>